<sequence length="161" mass="18005">MSLSHKEMLTRLGLMEKQMTGITETLSRLEALAFSGQNCGKGTTSSSFDSPKVSIPLLNHGNSSLGSRKEVIKRKDPEGLTKHKEAMKMQSSVFVSQDNLVGNSVEQITWGNKITEAGSSNSPVELRPRQRYTDAEHDDRRNKICFKYKGQFFKGHPCSKR</sequence>
<dbReference type="AlphaFoldDB" id="A0A6D2LBI3"/>
<name>A0A6D2LBI3_9BRAS</name>
<keyword evidence="2" id="KW-1185">Reference proteome</keyword>
<gene>
    <name evidence="1" type="ORF">MERR_LOCUS48851</name>
</gene>
<dbReference type="EMBL" id="CACVBM020001884">
    <property type="protein sequence ID" value="CAA7061615.1"/>
    <property type="molecule type" value="Genomic_DNA"/>
</dbReference>
<evidence type="ECO:0000313" key="2">
    <source>
        <dbReference type="Proteomes" id="UP000467841"/>
    </source>
</evidence>
<evidence type="ECO:0000313" key="1">
    <source>
        <dbReference type="EMBL" id="CAA7061615.1"/>
    </source>
</evidence>
<protein>
    <submittedName>
        <fullName evidence="1">Uncharacterized protein</fullName>
    </submittedName>
</protein>
<accession>A0A6D2LBI3</accession>
<reference evidence="1" key="1">
    <citation type="submission" date="2020-01" db="EMBL/GenBank/DDBJ databases">
        <authorList>
            <person name="Mishra B."/>
        </authorList>
    </citation>
    <scope>NUCLEOTIDE SEQUENCE [LARGE SCALE GENOMIC DNA]</scope>
</reference>
<proteinExistence type="predicted"/>
<organism evidence="1 2">
    <name type="scientific">Microthlaspi erraticum</name>
    <dbReference type="NCBI Taxonomy" id="1685480"/>
    <lineage>
        <taxon>Eukaryota</taxon>
        <taxon>Viridiplantae</taxon>
        <taxon>Streptophyta</taxon>
        <taxon>Embryophyta</taxon>
        <taxon>Tracheophyta</taxon>
        <taxon>Spermatophyta</taxon>
        <taxon>Magnoliopsida</taxon>
        <taxon>eudicotyledons</taxon>
        <taxon>Gunneridae</taxon>
        <taxon>Pentapetalae</taxon>
        <taxon>rosids</taxon>
        <taxon>malvids</taxon>
        <taxon>Brassicales</taxon>
        <taxon>Brassicaceae</taxon>
        <taxon>Coluteocarpeae</taxon>
        <taxon>Microthlaspi</taxon>
    </lineage>
</organism>
<dbReference type="Proteomes" id="UP000467841">
    <property type="component" value="Unassembled WGS sequence"/>
</dbReference>
<comment type="caution">
    <text evidence="1">The sequence shown here is derived from an EMBL/GenBank/DDBJ whole genome shotgun (WGS) entry which is preliminary data.</text>
</comment>